<keyword evidence="5" id="KW-1185">Reference proteome</keyword>
<feature type="transmembrane region" description="Helical" evidence="2">
    <location>
        <begin position="177"/>
        <end position="198"/>
    </location>
</feature>
<evidence type="ECO:0000259" key="3">
    <source>
        <dbReference type="Pfam" id="PF18701"/>
    </source>
</evidence>
<accession>A0AAN8IKB3</accession>
<keyword evidence="2" id="KW-0472">Membrane</keyword>
<comment type="caution">
    <text evidence="4">The sequence shown here is derived from an EMBL/GenBank/DDBJ whole genome shotgun (WGS) entry which is preliminary data.</text>
</comment>
<dbReference type="PANTHER" id="PTHR47331">
    <property type="entry name" value="PHD-TYPE DOMAIN-CONTAINING PROTEIN"/>
    <property type="match status" value="1"/>
</dbReference>
<proteinExistence type="predicted"/>
<dbReference type="Proteomes" id="UP001331761">
    <property type="component" value="Unassembled WGS sequence"/>
</dbReference>
<keyword evidence="2" id="KW-0812">Transmembrane</keyword>
<dbReference type="Pfam" id="PF18701">
    <property type="entry name" value="DUF5641"/>
    <property type="match status" value="1"/>
</dbReference>
<evidence type="ECO:0000313" key="5">
    <source>
        <dbReference type="Proteomes" id="UP001331761"/>
    </source>
</evidence>
<feature type="domain" description="DUF5641" evidence="3">
    <location>
        <begin position="41"/>
        <end position="133"/>
    </location>
</feature>
<dbReference type="EMBL" id="WIXE01016599">
    <property type="protein sequence ID" value="KAK5972497.1"/>
    <property type="molecule type" value="Genomic_DNA"/>
</dbReference>
<feature type="region of interest" description="Disordered" evidence="1">
    <location>
        <begin position="1"/>
        <end position="24"/>
    </location>
</feature>
<keyword evidence="2" id="KW-1133">Transmembrane helix</keyword>
<dbReference type="AlphaFoldDB" id="A0AAN8IKB3"/>
<feature type="non-terminal residue" evidence="4">
    <location>
        <position position="428"/>
    </location>
</feature>
<evidence type="ECO:0000256" key="2">
    <source>
        <dbReference type="SAM" id="Phobius"/>
    </source>
</evidence>
<sequence length="428" mass="49749">MYFPWESQRDEADDPSHFPSNDIPSLRTKQQTIQALESSIKLTERSWKIWQTQYLTSLREHHQVGVKTKRGGVSVPCEGNLVLIQDETQPRHSWKMGRIEEICPNSEGIVREVKVRLPSRRCIRRPVNLLIPLELEGTAEEKDSRKMKESVTESGSSDVPLSVSRYNLRPRRPPTQALTMVSTITTISLLCCLVAIAFGHTKVNRDMEGITQVVIRSCESRFLFQIPIKMFKGFRELDELHATFKPTPLCMSSKVFCHFYVPQPKYCFRLDPRDVEGGPKYLYRMIIESKPSVQRMETDMMATFNEIQNQVTITASLRKEWFHLMCSASLREMGAAERIQLFNHFLLNASLTKERLLRFGTRYVMTDRVYDGMAQVNDELQVKRNEWIQTEEAKVDIKDVMGSVEKEVRHLETTIKEIKEYMVYADRE</sequence>
<evidence type="ECO:0000313" key="4">
    <source>
        <dbReference type="EMBL" id="KAK5972497.1"/>
    </source>
</evidence>
<name>A0AAN8IKB3_TRICO</name>
<organism evidence="4 5">
    <name type="scientific">Trichostrongylus colubriformis</name>
    <name type="common">Black scour worm</name>
    <dbReference type="NCBI Taxonomy" id="6319"/>
    <lineage>
        <taxon>Eukaryota</taxon>
        <taxon>Metazoa</taxon>
        <taxon>Ecdysozoa</taxon>
        <taxon>Nematoda</taxon>
        <taxon>Chromadorea</taxon>
        <taxon>Rhabditida</taxon>
        <taxon>Rhabditina</taxon>
        <taxon>Rhabditomorpha</taxon>
        <taxon>Strongyloidea</taxon>
        <taxon>Trichostrongylidae</taxon>
        <taxon>Trichostrongylus</taxon>
    </lineage>
</organism>
<dbReference type="InterPro" id="IPR040676">
    <property type="entry name" value="DUF5641"/>
</dbReference>
<gene>
    <name evidence="4" type="ORF">GCK32_022710</name>
</gene>
<reference evidence="4 5" key="1">
    <citation type="submission" date="2019-10" db="EMBL/GenBank/DDBJ databases">
        <title>Assembly and Annotation for the nematode Trichostrongylus colubriformis.</title>
        <authorList>
            <person name="Martin J."/>
        </authorList>
    </citation>
    <scope>NUCLEOTIDE SEQUENCE [LARGE SCALE GENOMIC DNA]</scope>
    <source>
        <strain evidence="4">G859</strain>
        <tissue evidence="4">Whole worm</tissue>
    </source>
</reference>
<evidence type="ECO:0000256" key="1">
    <source>
        <dbReference type="SAM" id="MobiDB-lite"/>
    </source>
</evidence>
<protein>
    <recommendedName>
        <fullName evidence="3">DUF5641 domain-containing protein</fullName>
    </recommendedName>
</protein>
<feature type="compositionally biased region" description="Basic and acidic residues" evidence="1">
    <location>
        <begin position="7"/>
        <end position="16"/>
    </location>
</feature>